<dbReference type="Proteomes" id="UP000775213">
    <property type="component" value="Unassembled WGS sequence"/>
</dbReference>
<comment type="caution">
    <text evidence="2">The sequence shown here is derived from an EMBL/GenBank/DDBJ whole genome shotgun (WGS) entry which is preliminary data.</text>
</comment>
<sequence>MEFVEERLVLQKTAKTPFKIKRAWPSVAGGLAGSPIQAGILGWSDGELMRSDAKPCTRLMRHTAGVFSVGGGLTFWVLCRLHYDSRITVPRSLRWATCGAISMSCTSALLVRLFSPECEPQNVAAYDTNS</sequence>
<feature type="domain" description="DUF7875" evidence="1">
    <location>
        <begin position="40"/>
        <end position="129"/>
    </location>
</feature>
<evidence type="ECO:0000313" key="3">
    <source>
        <dbReference type="Proteomes" id="UP000775213"/>
    </source>
</evidence>
<evidence type="ECO:0000259" key="1">
    <source>
        <dbReference type="Pfam" id="PF25285"/>
    </source>
</evidence>
<accession>A0AAV7H3P2</accession>
<proteinExistence type="predicted"/>
<gene>
    <name evidence="2" type="ORF">IEQ34_010158</name>
</gene>
<keyword evidence="3" id="KW-1185">Reference proteome</keyword>
<evidence type="ECO:0000313" key="2">
    <source>
        <dbReference type="EMBL" id="KAH0462583.1"/>
    </source>
</evidence>
<name>A0AAV7H3P2_DENCH</name>
<reference evidence="2 3" key="1">
    <citation type="journal article" date="2021" name="Hortic Res">
        <title>Chromosome-scale assembly of the Dendrobium chrysotoxum genome enhances the understanding of orchid evolution.</title>
        <authorList>
            <person name="Zhang Y."/>
            <person name="Zhang G.Q."/>
            <person name="Zhang D."/>
            <person name="Liu X.D."/>
            <person name="Xu X.Y."/>
            <person name="Sun W.H."/>
            <person name="Yu X."/>
            <person name="Zhu X."/>
            <person name="Wang Z.W."/>
            <person name="Zhao X."/>
            <person name="Zhong W.Y."/>
            <person name="Chen H."/>
            <person name="Yin W.L."/>
            <person name="Huang T."/>
            <person name="Niu S.C."/>
            <person name="Liu Z.J."/>
        </authorList>
    </citation>
    <scope>NUCLEOTIDE SEQUENCE [LARGE SCALE GENOMIC DNA]</scope>
    <source>
        <strain evidence="2">Lindl</strain>
    </source>
</reference>
<dbReference type="AlphaFoldDB" id="A0AAV7H3P2"/>
<protein>
    <recommendedName>
        <fullName evidence="1">DUF7875 domain-containing protein</fullName>
    </recommendedName>
</protein>
<dbReference type="InterPro" id="IPR057197">
    <property type="entry name" value="DUF7875"/>
</dbReference>
<dbReference type="PANTHER" id="PTHR36331:SF1">
    <property type="entry name" value="40S RIBOSOMAL PROTEIN"/>
    <property type="match status" value="1"/>
</dbReference>
<dbReference type="EMBL" id="JAGFBR010000009">
    <property type="protein sequence ID" value="KAH0462583.1"/>
    <property type="molecule type" value="Genomic_DNA"/>
</dbReference>
<dbReference type="PANTHER" id="PTHR36331">
    <property type="entry name" value="40S RIBOSOMAL PROTEIN"/>
    <property type="match status" value="1"/>
</dbReference>
<dbReference type="Pfam" id="PF25285">
    <property type="entry name" value="DUF7875"/>
    <property type="match status" value="1"/>
</dbReference>
<organism evidence="2 3">
    <name type="scientific">Dendrobium chrysotoxum</name>
    <name type="common">Orchid</name>
    <dbReference type="NCBI Taxonomy" id="161865"/>
    <lineage>
        <taxon>Eukaryota</taxon>
        <taxon>Viridiplantae</taxon>
        <taxon>Streptophyta</taxon>
        <taxon>Embryophyta</taxon>
        <taxon>Tracheophyta</taxon>
        <taxon>Spermatophyta</taxon>
        <taxon>Magnoliopsida</taxon>
        <taxon>Liliopsida</taxon>
        <taxon>Asparagales</taxon>
        <taxon>Orchidaceae</taxon>
        <taxon>Epidendroideae</taxon>
        <taxon>Malaxideae</taxon>
        <taxon>Dendrobiinae</taxon>
        <taxon>Dendrobium</taxon>
    </lineage>
</organism>